<protein>
    <recommendedName>
        <fullName evidence="7">ATP-dependent DNA helicase</fullName>
        <ecNumber evidence="7">5.6.2.4</ecNumber>
    </recommendedName>
</protein>
<dbReference type="STRING" id="1194695.A0A5A7U2X6"/>
<comment type="similarity">
    <text evidence="1 7">Belongs to the helicase family. RecQ subfamily.</text>
</comment>
<dbReference type="NCBIfam" id="TIGR00614">
    <property type="entry name" value="recQ_fam"/>
    <property type="match status" value="1"/>
</dbReference>
<gene>
    <name evidence="11" type="ORF">E6C27_scaffold385G00930</name>
</gene>
<evidence type="ECO:0000256" key="6">
    <source>
        <dbReference type="ARBA" id="ARBA00034617"/>
    </source>
</evidence>
<dbReference type="GO" id="GO:0043138">
    <property type="term" value="F:3'-5' DNA helicase activity"/>
    <property type="evidence" value="ECO:0007669"/>
    <property type="project" value="UniProtKB-EC"/>
</dbReference>
<dbReference type="PROSITE" id="PS51194">
    <property type="entry name" value="HELICASE_CTER"/>
    <property type="match status" value="1"/>
</dbReference>
<accession>A0A5A7U2X6</accession>
<keyword evidence="5 7" id="KW-0067">ATP-binding</keyword>
<keyword evidence="3 7" id="KW-0378">Hydrolase</keyword>
<proteinExistence type="inferred from homology"/>
<comment type="caution">
    <text evidence="11">The sequence shown here is derived from an EMBL/GenBank/DDBJ whole genome shotgun (WGS) entry which is preliminary data.</text>
</comment>
<dbReference type="InterPro" id="IPR001650">
    <property type="entry name" value="Helicase_C-like"/>
</dbReference>
<evidence type="ECO:0000313" key="11">
    <source>
        <dbReference type="EMBL" id="KAA0048025.1"/>
    </source>
</evidence>
<reference evidence="11 12" key="1">
    <citation type="submission" date="2019-08" db="EMBL/GenBank/DDBJ databases">
        <title>Draft genome sequences of two oriental melons (Cucumis melo L. var makuwa).</title>
        <authorList>
            <person name="Kwon S.-Y."/>
        </authorList>
    </citation>
    <scope>NUCLEOTIDE SEQUENCE [LARGE SCALE GENOMIC DNA]</scope>
    <source>
        <strain evidence="12">cv. SW 3</strain>
        <tissue evidence="11">Leaf</tissue>
    </source>
</reference>
<comment type="catalytic activity">
    <reaction evidence="6 7">
        <text>Couples ATP hydrolysis with the unwinding of duplex DNA by translocating in the 3'-5' direction.</text>
        <dbReference type="EC" id="5.6.2.4"/>
    </reaction>
</comment>
<keyword evidence="7" id="KW-0539">Nucleus</keyword>
<dbReference type="Gene3D" id="3.40.50.300">
    <property type="entry name" value="P-loop containing nucleotide triphosphate hydrolases"/>
    <property type="match status" value="2"/>
</dbReference>
<evidence type="ECO:0000313" key="12">
    <source>
        <dbReference type="Proteomes" id="UP000321393"/>
    </source>
</evidence>
<dbReference type="InterPro" id="IPR011545">
    <property type="entry name" value="DEAD/DEAH_box_helicase_dom"/>
</dbReference>
<evidence type="ECO:0000259" key="10">
    <source>
        <dbReference type="PROSITE" id="PS51194"/>
    </source>
</evidence>
<keyword evidence="4 7" id="KW-0347">Helicase</keyword>
<feature type="compositionally biased region" description="Basic residues" evidence="8">
    <location>
        <begin position="792"/>
        <end position="804"/>
    </location>
</feature>
<dbReference type="Pfam" id="PF00270">
    <property type="entry name" value="DEAD"/>
    <property type="match status" value="1"/>
</dbReference>
<dbReference type="GO" id="GO:0003676">
    <property type="term" value="F:nucleic acid binding"/>
    <property type="evidence" value="ECO:0007669"/>
    <property type="project" value="InterPro"/>
</dbReference>
<dbReference type="GO" id="GO:0000724">
    <property type="term" value="P:double-strand break repair via homologous recombination"/>
    <property type="evidence" value="ECO:0007669"/>
    <property type="project" value="TreeGrafter"/>
</dbReference>
<dbReference type="AlphaFoldDB" id="A0A5A7U2X6"/>
<evidence type="ECO:0000256" key="5">
    <source>
        <dbReference type="ARBA" id="ARBA00022840"/>
    </source>
</evidence>
<dbReference type="InterPro" id="IPR032284">
    <property type="entry name" value="RecQ_Zn-bd"/>
</dbReference>
<dbReference type="GO" id="GO:0005524">
    <property type="term" value="F:ATP binding"/>
    <property type="evidence" value="ECO:0007669"/>
    <property type="project" value="UniProtKB-KW"/>
</dbReference>
<dbReference type="GO" id="GO:0005737">
    <property type="term" value="C:cytoplasm"/>
    <property type="evidence" value="ECO:0007669"/>
    <property type="project" value="TreeGrafter"/>
</dbReference>
<dbReference type="FunFam" id="3.40.50.300:FF:001456">
    <property type="entry name" value="ATP-dependent DNA helicase"/>
    <property type="match status" value="1"/>
</dbReference>
<dbReference type="GO" id="GO:0005694">
    <property type="term" value="C:chromosome"/>
    <property type="evidence" value="ECO:0007669"/>
    <property type="project" value="TreeGrafter"/>
</dbReference>
<dbReference type="FunFam" id="3.40.50.300:FF:001391">
    <property type="entry name" value="ATP-dependent DNA helicase"/>
    <property type="match status" value="1"/>
</dbReference>
<dbReference type="EMBL" id="SSTE01013029">
    <property type="protein sequence ID" value="KAA0048025.1"/>
    <property type="molecule type" value="Genomic_DNA"/>
</dbReference>
<dbReference type="PROSITE" id="PS51192">
    <property type="entry name" value="HELICASE_ATP_BIND_1"/>
    <property type="match status" value="1"/>
</dbReference>
<name>A0A5A7U2X6_CUCMM</name>
<comment type="subcellular location">
    <subcellularLocation>
        <location evidence="7">Nucleus</location>
    </subcellularLocation>
</comment>
<feature type="region of interest" description="Disordered" evidence="8">
    <location>
        <begin position="359"/>
        <end position="395"/>
    </location>
</feature>
<dbReference type="GO" id="GO:0016887">
    <property type="term" value="F:ATP hydrolysis activity"/>
    <property type="evidence" value="ECO:0007669"/>
    <property type="project" value="RHEA"/>
</dbReference>
<evidence type="ECO:0000256" key="7">
    <source>
        <dbReference type="RuleBase" id="RU364117"/>
    </source>
</evidence>
<dbReference type="SMART" id="SM00487">
    <property type="entry name" value="DEXDc"/>
    <property type="match status" value="1"/>
</dbReference>
<dbReference type="GO" id="GO:0005634">
    <property type="term" value="C:nucleus"/>
    <property type="evidence" value="ECO:0007669"/>
    <property type="project" value="UniProtKB-SubCell"/>
</dbReference>
<dbReference type="Pfam" id="PF00271">
    <property type="entry name" value="Helicase_C"/>
    <property type="match status" value="1"/>
</dbReference>
<organism evidence="11 12">
    <name type="scientific">Cucumis melo var. makuwa</name>
    <name type="common">Oriental melon</name>
    <dbReference type="NCBI Taxonomy" id="1194695"/>
    <lineage>
        <taxon>Eukaryota</taxon>
        <taxon>Viridiplantae</taxon>
        <taxon>Streptophyta</taxon>
        <taxon>Embryophyta</taxon>
        <taxon>Tracheophyta</taxon>
        <taxon>Spermatophyta</taxon>
        <taxon>Magnoliopsida</taxon>
        <taxon>eudicotyledons</taxon>
        <taxon>Gunneridae</taxon>
        <taxon>Pentapetalae</taxon>
        <taxon>rosids</taxon>
        <taxon>fabids</taxon>
        <taxon>Cucurbitales</taxon>
        <taxon>Cucurbitaceae</taxon>
        <taxon>Benincaseae</taxon>
        <taxon>Cucumis</taxon>
    </lineage>
</organism>
<feature type="compositionally biased region" description="Acidic residues" evidence="8">
    <location>
        <begin position="368"/>
        <end position="384"/>
    </location>
</feature>
<dbReference type="SMART" id="SM00490">
    <property type="entry name" value="HELICc"/>
    <property type="match status" value="1"/>
</dbReference>
<evidence type="ECO:0000256" key="4">
    <source>
        <dbReference type="ARBA" id="ARBA00022806"/>
    </source>
</evidence>
<feature type="region of interest" description="Disordered" evidence="8">
    <location>
        <begin position="24"/>
        <end position="51"/>
    </location>
</feature>
<evidence type="ECO:0000256" key="1">
    <source>
        <dbReference type="ARBA" id="ARBA00005446"/>
    </source>
</evidence>
<keyword evidence="2 7" id="KW-0547">Nucleotide-binding</keyword>
<feature type="domain" description="Helicase ATP-binding" evidence="9">
    <location>
        <begin position="111"/>
        <end position="287"/>
    </location>
</feature>
<comment type="catalytic activity">
    <reaction evidence="7">
        <text>ATP + H2O = ADP + phosphate + H(+)</text>
        <dbReference type="Rhea" id="RHEA:13065"/>
        <dbReference type="ChEBI" id="CHEBI:15377"/>
        <dbReference type="ChEBI" id="CHEBI:15378"/>
        <dbReference type="ChEBI" id="CHEBI:30616"/>
        <dbReference type="ChEBI" id="CHEBI:43474"/>
        <dbReference type="ChEBI" id="CHEBI:456216"/>
    </reaction>
</comment>
<dbReference type="InterPro" id="IPR014001">
    <property type="entry name" value="Helicase_ATP-bd"/>
</dbReference>
<evidence type="ECO:0000259" key="9">
    <source>
        <dbReference type="PROSITE" id="PS51192"/>
    </source>
</evidence>
<dbReference type="CDD" id="cd17920">
    <property type="entry name" value="DEXHc_RecQ"/>
    <property type="match status" value="1"/>
</dbReference>
<dbReference type="GO" id="GO:0009378">
    <property type="term" value="F:four-way junction helicase activity"/>
    <property type="evidence" value="ECO:0007669"/>
    <property type="project" value="TreeGrafter"/>
</dbReference>
<dbReference type="Pfam" id="PF16124">
    <property type="entry name" value="RecQ_Zn_bind"/>
    <property type="match status" value="1"/>
</dbReference>
<dbReference type="PANTHER" id="PTHR13710">
    <property type="entry name" value="DNA HELICASE RECQ FAMILY MEMBER"/>
    <property type="match status" value="1"/>
</dbReference>
<sequence length="825" mass="94085">MLQQSGKRAQPRLVPMRQSTILDHFSLTNRGKRSRTEAEPVVPFSEPEVSRYPVEDTQERQRCVLQNESDSHLIDGPQEPDTLLDWEKKLNRVLKKHFGYPFLKKFQKEALEAWLNHQDCLVLAATGSGKSICFQIPALLTGKVVVVISPLISLMHDQCLKLAKHGVSACFLGSGQTDSSVEKKAMGGAYSIIYVCPETVLRLIQPLQKLAETRGIALFAIDEVHCVSKWGHDFRPDYRRLSILRENFSSSTLNFSKYNVPLMALTATATVQVREDILKSLCMSKETKIILTSFFRPNLRFSVKHSRTSSPSSYRKDFSNLIDVYAGNRGLGNKKQTIISHKSDSVLDCSTDGGLYEADKISPNHLEDSDDSYSDKDDEVDSSEECLPSPSKERTMSVEYLENEVDVFQSVDDWDVAYGEFCGQLVCEDTDVDTEKINLLDKADEKQKSSQESLDQGPTIIYVPTRKETLSISKFLCQSGVKAAAYNASLPKSHLRMVHKDFHENNVEVVVATIAFGMGIDKSNVRRIIHYGWPQSLEAYYQEAGRAGRDGKLADCILYANLTRIPSLLPSRRSEEQTNQANRMLSDCFRYGMNTSNCRAQKLVEYFGEIFDREKCLMYATLLSTLKSVPVYFLDKTVQTGVRLHVQQYLEEASYDDFSYSDVKQRFREKSNLRFFVSKVREQTLKFAATDILWWRGLARILECKGYLKEGDNKIHVQIKFPELTKLGLEFLSRSDQTFNVYPESDMLLSLAKPKSFSSFSEWGKGWADPAIRRERLKRRRHFVDKSQGPRSRSRKPRKRKSSKHNFDLKTVRGRLTAKLSTKNL</sequence>
<feature type="region of interest" description="Disordered" evidence="8">
    <location>
        <begin position="779"/>
        <end position="808"/>
    </location>
</feature>
<dbReference type="OrthoDB" id="10261556at2759"/>
<dbReference type="Proteomes" id="UP000321393">
    <property type="component" value="Unassembled WGS sequence"/>
</dbReference>
<evidence type="ECO:0000256" key="8">
    <source>
        <dbReference type="SAM" id="MobiDB-lite"/>
    </source>
</evidence>
<evidence type="ECO:0000256" key="3">
    <source>
        <dbReference type="ARBA" id="ARBA00022801"/>
    </source>
</evidence>
<dbReference type="SUPFAM" id="SSF52540">
    <property type="entry name" value="P-loop containing nucleoside triphosphate hydrolases"/>
    <property type="match status" value="1"/>
</dbReference>
<feature type="domain" description="Helicase C-terminal" evidence="10">
    <location>
        <begin position="439"/>
        <end position="604"/>
    </location>
</feature>
<dbReference type="PANTHER" id="PTHR13710:SF69">
    <property type="entry name" value="ATP-DEPENDENT DNA HELICASE Q-LIKE SIM"/>
    <property type="match status" value="1"/>
</dbReference>
<dbReference type="InterPro" id="IPR004589">
    <property type="entry name" value="DNA_helicase_ATP-dep_RecQ"/>
</dbReference>
<dbReference type="InterPro" id="IPR027417">
    <property type="entry name" value="P-loop_NTPase"/>
</dbReference>
<dbReference type="EC" id="5.6.2.4" evidence="7"/>
<evidence type="ECO:0000256" key="2">
    <source>
        <dbReference type="ARBA" id="ARBA00022741"/>
    </source>
</evidence>